<dbReference type="EMBL" id="LLYA01000185">
    <property type="protein sequence ID" value="KRR19449.1"/>
    <property type="molecule type" value="Genomic_DNA"/>
</dbReference>
<evidence type="ECO:0000313" key="2">
    <source>
        <dbReference type="EMBL" id="KRR19449.1"/>
    </source>
</evidence>
<gene>
    <name evidence="2" type="ORF">CQ13_33625</name>
</gene>
<dbReference type="AlphaFoldDB" id="A0A0R3MGU7"/>
<keyword evidence="1" id="KW-0812">Transmembrane</keyword>
<comment type="caution">
    <text evidence="2">The sequence shown here is derived from an EMBL/GenBank/DDBJ whole genome shotgun (WGS) entry which is preliminary data.</text>
</comment>
<name>A0A0R3MGU7_9BRAD</name>
<keyword evidence="1" id="KW-0472">Membrane</keyword>
<dbReference type="Proteomes" id="UP000052023">
    <property type="component" value="Unassembled WGS sequence"/>
</dbReference>
<reference evidence="2 3" key="1">
    <citation type="submission" date="2014-03" db="EMBL/GenBank/DDBJ databases">
        <title>Bradyrhizobium valentinum sp. nov., isolated from effective nodules of Lupinus mariae-josephae, a lupine endemic of basic-lime soils in Eastern Spain.</title>
        <authorList>
            <person name="Duran D."/>
            <person name="Rey L."/>
            <person name="Navarro A."/>
            <person name="Busquets A."/>
            <person name="Imperial J."/>
            <person name="Ruiz-Argueso T."/>
        </authorList>
    </citation>
    <scope>NUCLEOTIDE SEQUENCE [LARGE SCALE GENOMIC DNA]</scope>
    <source>
        <strain evidence="2 3">Ro19</strain>
    </source>
</reference>
<accession>A0A0R3MGU7</accession>
<organism evidence="2 3">
    <name type="scientific">Bradyrhizobium retamae</name>
    <dbReference type="NCBI Taxonomy" id="1300035"/>
    <lineage>
        <taxon>Bacteria</taxon>
        <taxon>Pseudomonadati</taxon>
        <taxon>Pseudomonadota</taxon>
        <taxon>Alphaproteobacteria</taxon>
        <taxon>Hyphomicrobiales</taxon>
        <taxon>Nitrobacteraceae</taxon>
        <taxon>Bradyrhizobium</taxon>
    </lineage>
</organism>
<evidence type="ECO:0000256" key="1">
    <source>
        <dbReference type="SAM" id="Phobius"/>
    </source>
</evidence>
<keyword evidence="1" id="KW-1133">Transmembrane helix</keyword>
<protein>
    <submittedName>
        <fullName evidence="2">Uncharacterized protein</fullName>
    </submittedName>
</protein>
<evidence type="ECO:0000313" key="3">
    <source>
        <dbReference type="Proteomes" id="UP000052023"/>
    </source>
</evidence>
<sequence length="98" mass="10366">MIPKGKKTVSTPARLLSIIAIAVLAISALIIQGEAHGDGFHEGAPVVWPFVLADLYGGEFGAYGPEIYAPDQTYLQTYLYGGPPAAPYAAANREPIVH</sequence>
<proteinExistence type="predicted"/>
<feature type="transmembrane region" description="Helical" evidence="1">
    <location>
        <begin position="12"/>
        <end position="31"/>
    </location>
</feature>
<keyword evidence="3" id="KW-1185">Reference proteome</keyword>